<dbReference type="Proteomes" id="UP001642360">
    <property type="component" value="Unassembled WGS sequence"/>
</dbReference>
<gene>
    <name evidence="1" type="ORF">ILEXP_LOCUS38993</name>
</gene>
<proteinExistence type="predicted"/>
<evidence type="ECO:0000313" key="2">
    <source>
        <dbReference type="Proteomes" id="UP001642360"/>
    </source>
</evidence>
<organism evidence="1 2">
    <name type="scientific">Ilex paraguariensis</name>
    <name type="common">yerba mate</name>
    <dbReference type="NCBI Taxonomy" id="185542"/>
    <lineage>
        <taxon>Eukaryota</taxon>
        <taxon>Viridiplantae</taxon>
        <taxon>Streptophyta</taxon>
        <taxon>Embryophyta</taxon>
        <taxon>Tracheophyta</taxon>
        <taxon>Spermatophyta</taxon>
        <taxon>Magnoliopsida</taxon>
        <taxon>eudicotyledons</taxon>
        <taxon>Gunneridae</taxon>
        <taxon>Pentapetalae</taxon>
        <taxon>asterids</taxon>
        <taxon>campanulids</taxon>
        <taxon>Aquifoliales</taxon>
        <taxon>Aquifoliaceae</taxon>
        <taxon>Ilex</taxon>
    </lineage>
</organism>
<name>A0ABC8TPI3_9AQUA</name>
<reference evidence="1 2" key="1">
    <citation type="submission" date="2024-02" db="EMBL/GenBank/DDBJ databases">
        <authorList>
            <person name="Vignale AGUSTIN F."/>
            <person name="Sosa J E."/>
            <person name="Modenutti C."/>
        </authorList>
    </citation>
    <scope>NUCLEOTIDE SEQUENCE [LARGE SCALE GENOMIC DNA]</scope>
</reference>
<accession>A0ABC8TPI3</accession>
<protein>
    <submittedName>
        <fullName evidence="1">Uncharacterized protein</fullName>
    </submittedName>
</protein>
<dbReference type="AlphaFoldDB" id="A0ABC8TPI3"/>
<keyword evidence="2" id="KW-1185">Reference proteome</keyword>
<sequence length="120" mass="13708">MCLSSPQSELRASAEFQYALSSLSSCQHDLMTVPDFCGIWGVINGCGHVFYEIFTQLITYNAAEKKWNVMWQSPFFSDFEDPVRDKSFSVTIISTGTNTAELCFYFGLLMQMANYVLQFY</sequence>
<dbReference type="EMBL" id="CAUOFW020005312">
    <property type="protein sequence ID" value="CAK9169540.1"/>
    <property type="molecule type" value="Genomic_DNA"/>
</dbReference>
<comment type="caution">
    <text evidence="1">The sequence shown here is derived from an EMBL/GenBank/DDBJ whole genome shotgun (WGS) entry which is preliminary data.</text>
</comment>
<evidence type="ECO:0000313" key="1">
    <source>
        <dbReference type="EMBL" id="CAK9169540.1"/>
    </source>
</evidence>